<feature type="domain" description="Nucleotidyl transferase" evidence="11">
    <location>
        <begin position="5"/>
        <end position="136"/>
    </location>
</feature>
<evidence type="ECO:0000256" key="6">
    <source>
        <dbReference type="ARBA" id="ARBA00044196"/>
    </source>
</evidence>
<evidence type="ECO:0000259" key="11">
    <source>
        <dbReference type="Pfam" id="PF00483"/>
    </source>
</evidence>
<dbReference type="CDD" id="cd04652">
    <property type="entry name" value="LbH_eIF2B_gamma_C"/>
    <property type="match status" value="1"/>
</dbReference>
<dbReference type="SUPFAM" id="SSF53448">
    <property type="entry name" value="Nucleotide-diphospho-sugar transferases"/>
    <property type="match status" value="1"/>
</dbReference>
<keyword evidence="3" id="KW-0963">Cytoplasm</keyword>
<dbReference type="PANTHER" id="PTHR45989:SF1">
    <property type="entry name" value="TRANSLATION INITIATION FACTOR EIF-2B SUBUNIT GAMMA"/>
    <property type="match status" value="1"/>
</dbReference>
<dbReference type="Gene3D" id="2.160.10.10">
    <property type="entry name" value="Hexapeptide repeat proteins"/>
    <property type="match status" value="1"/>
</dbReference>
<protein>
    <recommendedName>
        <fullName evidence="6">Translation initiation factor eIF2B subunit gamma</fullName>
    </recommendedName>
    <alternativeName>
        <fullName evidence="7">eIF2B GDP-GTP exchange factor subunit gamma</fullName>
    </alternativeName>
</protein>
<keyword evidence="14" id="KW-1185">Reference proteome</keyword>
<comment type="subunit">
    <text evidence="9">Component of the translation initiation factor 2B (eIF2B) complex which is a heterodecamer of two sets of five different subunits: alpha, beta, gamma, delta and epsilon. Subunits alpha, beta and delta comprise a regulatory subcomplex and subunits epsilon and gamma comprise a catalytic subcomplex. Within the complex, the hexameric regulatory complex resides at the center, with the two heterodimeric catalytic subcomplexes bound on opposite sides.</text>
</comment>
<keyword evidence="5" id="KW-0648">Protein biosynthesis</keyword>
<comment type="function">
    <text evidence="8">Acts as a component of the translation initiation factor 2B (eIF2B) complex, which catalyzes the exchange of GDP for GTP on the eukaryotic initiation factor 2 (eIF2) complex gamma subunit. Its guanine nucleotide exchange factor activity is repressed when bound to eIF2 complex phosphorylated on the alpha subunit, thereby limiting the amount of methionyl-initiator methionine tRNA available to the ribosome and consequently global translation is repressed.</text>
</comment>
<feature type="domain" description="EIF2B subunit epsilon/gamma LbH" evidence="12">
    <location>
        <begin position="346"/>
        <end position="431"/>
    </location>
</feature>
<dbReference type="EMBL" id="OV696700">
    <property type="protein sequence ID" value="CAH1246560.1"/>
    <property type="molecule type" value="Genomic_DNA"/>
</dbReference>
<dbReference type="CDD" id="cd04198">
    <property type="entry name" value="eIF-2B_gamma_N"/>
    <property type="match status" value="1"/>
</dbReference>
<dbReference type="Gene3D" id="3.90.550.10">
    <property type="entry name" value="Spore Coat Polysaccharide Biosynthesis Protein SpsA, Chain A"/>
    <property type="match status" value="1"/>
</dbReference>
<evidence type="ECO:0000313" key="13">
    <source>
        <dbReference type="EMBL" id="CAH1246560.1"/>
    </source>
</evidence>
<organism evidence="13 14">
    <name type="scientific">Branchiostoma lanceolatum</name>
    <name type="common">Common lancelet</name>
    <name type="synonym">Amphioxus lanceolatum</name>
    <dbReference type="NCBI Taxonomy" id="7740"/>
    <lineage>
        <taxon>Eukaryota</taxon>
        <taxon>Metazoa</taxon>
        <taxon>Chordata</taxon>
        <taxon>Cephalochordata</taxon>
        <taxon>Leptocardii</taxon>
        <taxon>Amphioxiformes</taxon>
        <taxon>Branchiostomatidae</taxon>
        <taxon>Branchiostoma</taxon>
    </lineage>
</organism>
<keyword evidence="4" id="KW-0396">Initiation factor</keyword>
<proteinExistence type="inferred from homology"/>
<evidence type="ECO:0000259" key="12">
    <source>
        <dbReference type="Pfam" id="PF25084"/>
    </source>
</evidence>
<dbReference type="GO" id="GO:0003743">
    <property type="term" value="F:translation initiation factor activity"/>
    <property type="evidence" value="ECO:0007669"/>
    <property type="project" value="UniProtKB-KW"/>
</dbReference>
<evidence type="ECO:0000256" key="1">
    <source>
        <dbReference type="ARBA" id="ARBA00004514"/>
    </source>
</evidence>
<sequence>MEFQSVVMAAGRGSRMTDLTASIPKPLLPIGNRPMIWYPVNMLETAGFQEVIIIALESTSHDIRQALTALCDVKVSLDIVGIPDDADWGTADSLRHIKDKIQTDILVVSCDLVCNVPLHQLADIHRMHNSTLTMLLADLPQTTDSAAILKSKKIGNEQRDFIGLDGDGRRVVIMASEADLDDALTVRRSVLKRHPCVRIKTKLQDAHLFLLKKWVVDYLQQNRSVSTIKGELVPLLVRKQFSRRKKPDDVSKAGDLSMVSPPSTKEDNLDIHSFDEDDEMTVLTRSLSSGAGQRVDGTQDSTITCYTHIVTEGMCVRANTLPSYVEANKQILHELAGGDELLVHPSITTKGKYQIGPECMVGEGVSLGDKVTLKKSIIGKHCTIGDRVKITNSVIMNHVTIKDGSILQGCVVCDNAHMGDQCELKDSLVGSSQNIPSKAKYSNEVIVNEEQMLEV</sequence>
<reference evidence="13" key="1">
    <citation type="submission" date="2022-01" db="EMBL/GenBank/DDBJ databases">
        <authorList>
            <person name="Braso-Vives M."/>
        </authorList>
    </citation>
    <scope>NUCLEOTIDE SEQUENCE</scope>
</reference>
<dbReference type="PANTHER" id="PTHR45989">
    <property type="entry name" value="TRANSLATION INITIATION FACTOR EIF-2B SUBUNIT GAMMA"/>
    <property type="match status" value="1"/>
</dbReference>
<dbReference type="Pfam" id="PF25084">
    <property type="entry name" value="LbH_EIF2B"/>
    <property type="match status" value="1"/>
</dbReference>
<evidence type="ECO:0000256" key="4">
    <source>
        <dbReference type="ARBA" id="ARBA00022540"/>
    </source>
</evidence>
<evidence type="ECO:0000256" key="8">
    <source>
        <dbReference type="ARBA" id="ARBA00045373"/>
    </source>
</evidence>
<dbReference type="InterPro" id="IPR005835">
    <property type="entry name" value="NTP_transferase_dom"/>
</dbReference>
<evidence type="ECO:0000256" key="9">
    <source>
        <dbReference type="ARBA" id="ARBA00046432"/>
    </source>
</evidence>
<dbReference type="InterPro" id="IPR051960">
    <property type="entry name" value="eIF2B_gamma"/>
</dbReference>
<comment type="subcellular location">
    <subcellularLocation>
        <location evidence="1">Cytoplasm</location>
        <location evidence="1">Cytosol</location>
    </subcellularLocation>
</comment>
<dbReference type="GO" id="GO:0002183">
    <property type="term" value="P:cytoplasmic translational initiation"/>
    <property type="evidence" value="ECO:0007669"/>
    <property type="project" value="TreeGrafter"/>
</dbReference>
<evidence type="ECO:0000256" key="5">
    <source>
        <dbReference type="ARBA" id="ARBA00022917"/>
    </source>
</evidence>
<dbReference type="GO" id="GO:0005829">
    <property type="term" value="C:cytosol"/>
    <property type="evidence" value="ECO:0007669"/>
    <property type="project" value="UniProtKB-SubCell"/>
</dbReference>
<feature type="region of interest" description="Disordered" evidence="10">
    <location>
        <begin position="246"/>
        <end position="270"/>
    </location>
</feature>
<dbReference type="InterPro" id="IPR056764">
    <property type="entry name" value="LbH_EIF2B3/5"/>
</dbReference>
<accession>A0A8K0EC21</accession>
<dbReference type="InterPro" id="IPR029044">
    <property type="entry name" value="Nucleotide-diphossugar_trans"/>
</dbReference>
<dbReference type="GO" id="GO:0005085">
    <property type="term" value="F:guanyl-nucleotide exchange factor activity"/>
    <property type="evidence" value="ECO:0007669"/>
    <property type="project" value="TreeGrafter"/>
</dbReference>
<dbReference type="OrthoDB" id="10250549at2759"/>
<gene>
    <name evidence="13" type="primary">EIF2B3</name>
    <name evidence="13" type="ORF">BLAG_LOCUS8548</name>
</gene>
<comment type="similarity">
    <text evidence="2">Belongs to the eIF-2B gamma/epsilon subunits family.</text>
</comment>
<evidence type="ECO:0000313" key="14">
    <source>
        <dbReference type="Proteomes" id="UP000838412"/>
    </source>
</evidence>
<dbReference type="AlphaFoldDB" id="A0A8K0EC21"/>
<evidence type="ECO:0000256" key="10">
    <source>
        <dbReference type="SAM" id="MobiDB-lite"/>
    </source>
</evidence>
<evidence type="ECO:0000256" key="3">
    <source>
        <dbReference type="ARBA" id="ARBA00022490"/>
    </source>
</evidence>
<dbReference type="Pfam" id="PF00483">
    <property type="entry name" value="NTP_transferase"/>
    <property type="match status" value="1"/>
</dbReference>
<dbReference type="GO" id="GO:0005851">
    <property type="term" value="C:eukaryotic translation initiation factor 2B complex"/>
    <property type="evidence" value="ECO:0007669"/>
    <property type="project" value="TreeGrafter"/>
</dbReference>
<evidence type="ECO:0000256" key="7">
    <source>
        <dbReference type="ARBA" id="ARBA00044229"/>
    </source>
</evidence>
<dbReference type="Proteomes" id="UP000838412">
    <property type="component" value="Chromosome 15"/>
</dbReference>
<evidence type="ECO:0000256" key="2">
    <source>
        <dbReference type="ARBA" id="ARBA00007878"/>
    </source>
</evidence>
<name>A0A8K0EC21_BRALA</name>